<name>A0A8B2NKU3_9HYPH</name>
<dbReference type="GO" id="GO:0016289">
    <property type="term" value="F:acyl-CoA hydrolase activity"/>
    <property type="evidence" value="ECO:0007669"/>
    <property type="project" value="UniProtKB-ARBA"/>
</dbReference>
<dbReference type="RefSeq" id="WP_111350993.1">
    <property type="nucleotide sequence ID" value="NZ_JAIWKD010000005.1"/>
</dbReference>
<dbReference type="Pfam" id="PF03061">
    <property type="entry name" value="4HBT"/>
    <property type="match status" value="1"/>
</dbReference>
<dbReference type="AlphaFoldDB" id="A0A8B2NKU3"/>
<feature type="domain" description="Thioesterase" evidence="2">
    <location>
        <begin position="47"/>
        <end position="126"/>
    </location>
</feature>
<dbReference type="OrthoDB" id="3477511at2"/>
<dbReference type="NCBIfam" id="TIGR00369">
    <property type="entry name" value="unchar_dom_1"/>
    <property type="match status" value="1"/>
</dbReference>
<protein>
    <submittedName>
        <fullName evidence="3">PaaI family thioesterase</fullName>
    </submittedName>
</protein>
<reference evidence="3 4" key="1">
    <citation type="submission" date="2018-05" db="EMBL/GenBank/DDBJ databases">
        <title>Acuticoccus sediminis sp. nov., isolated from deep-sea sediment of Indian Ocean.</title>
        <authorList>
            <person name="Liu X."/>
            <person name="Lai Q."/>
            <person name="Du Y."/>
            <person name="Sun F."/>
            <person name="Zhang X."/>
            <person name="Wang S."/>
            <person name="Shao Z."/>
        </authorList>
    </citation>
    <scope>NUCLEOTIDE SEQUENCE [LARGE SCALE GENOMIC DNA]</scope>
    <source>
        <strain evidence="3 4">PTG4-2</strain>
    </source>
</reference>
<evidence type="ECO:0000256" key="1">
    <source>
        <dbReference type="ARBA" id="ARBA00022801"/>
    </source>
</evidence>
<dbReference type="CDD" id="cd03443">
    <property type="entry name" value="PaaI_thioesterase"/>
    <property type="match status" value="1"/>
</dbReference>
<gene>
    <name evidence="3" type="ORF">DLJ53_26275</name>
</gene>
<dbReference type="InterPro" id="IPR003736">
    <property type="entry name" value="PAAI_dom"/>
</dbReference>
<evidence type="ECO:0000259" key="2">
    <source>
        <dbReference type="Pfam" id="PF03061"/>
    </source>
</evidence>
<sequence>MSYPDLDPALLEAPYPAQAHLGYELVAWSEDLAVFRMPIRTIHHNRYGITHGGLYSVLLDTVMGYAGCFTGDPETRRFAMTLSLTTNYLAQPSGDVLVAEGRRVGGGRRVYFAEGTVFDGAGTVCARASGTFRYRTGGA</sequence>
<dbReference type="InterPro" id="IPR029069">
    <property type="entry name" value="HotDog_dom_sf"/>
</dbReference>
<keyword evidence="1" id="KW-0378">Hydrolase</keyword>
<evidence type="ECO:0000313" key="4">
    <source>
        <dbReference type="Proteomes" id="UP000249590"/>
    </source>
</evidence>
<dbReference type="Gene3D" id="3.10.129.10">
    <property type="entry name" value="Hotdog Thioesterase"/>
    <property type="match status" value="1"/>
</dbReference>
<dbReference type="Proteomes" id="UP000249590">
    <property type="component" value="Unassembled WGS sequence"/>
</dbReference>
<keyword evidence="4" id="KW-1185">Reference proteome</keyword>
<organism evidence="3 4">
    <name type="scientific">Acuticoccus sediminis</name>
    <dbReference type="NCBI Taxonomy" id="2184697"/>
    <lineage>
        <taxon>Bacteria</taxon>
        <taxon>Pseudomonadati</taxon>
        <taxon>Pseudomonadota</taxon>
        <taxon>Alphaproteobacteria</taxon>
        <taxon>Hyphomicrobiales</taxon>
        <taxon>Amorphaceae</taxon>
        <taxon>Acuticoccus</taxon>
    </lineage>
</organism>
<dbReference type="SUPFAM" id="SSF54637">
    <property type="entry name" value="Thioesterase/thiol ester dehydrase-isomerase"/>
    <property type="match status" value="1"/>
</dbReference>
<evidence type="ECO:0000313" key="3">
    <source>
        <dbReference type="EMBL" id="RAH98223.1"/>
    </source>
</evidence>
<proteinExistence type="predicted"/>
<dbReference type="EMBL" id="QHHQ01000007">
    <property type="protein sequence ID" value="RAH98223.1"/>
    <property type="molecule type" value="Genomic_DNA"/>
</dbReference>
<dbReference type="InterPro" id="IPR006683">
    <property type="entry name" value="Thioestr_dom"/>
</dbReference>
<accession>A0A8B2NKU3</accession>
<comment type="caution">
    <text evidence="3">The sequence shown here is derived from an EMBL/GenBank/DDBJ whole genome shotgun (WGS) entry which is preliminary data.</text>
</comment>